<organism evidence="2">
    <name type="scientific">Polynucleobacter sp. UK-FUSCHL-C3</name>
    <dbReference type="NCBI Taxonomy" id="2955208"/>
    <lineage>
        <taxon>Bacteria</taxon>
        <taxon>Pseudomonadati</taxon>
        <taxon>Pseudomonadota</taxon>
        <taxon>Betaproteobacteria</taxon>
        <taxon>Burkholderiales</taxon>
        <taxon>Burkholderiaceae</taxon>
        <taxon>Polynucleobacter</taxon>
    </lineage>
</organism>
<feature type="signal peptide" evidence="1">
    <location>
        <begin position="1"/>
        <end position="30"/>
    </location>
</feature>
<name>A0AAU8A386_9BURK</name>
<dbReference type="AlphaFoldDB" id="A0AAU8A386"/>
<accession>A0AAU8A386</accession>
<sequence>MKNNVKKITALTVNFLVLGSLTLINTSSYADENGGGFWLPGSYASGSALPPTPGFALTTLYYNYKGTSNTTSNGVNTKINATAQDILLQPSYAFETKILGATPSIGIGIGGGSAFTGLNYLYGGQPMYSGNQTTKGASDLYLNTNLYWTDSDQNHVMAYITGNVPTGNYSKNNLANIGMGHAAIDGGGGYTYTNRQTLIEASAVLGVTNNFKNTTTNYKSGIDSHLDFAVSKGITRELSAGIAGYVYYQLTADGGSGNTVGPNKGRVLGLGPEVGYLFTLGGNGIPMTYLNVRGYKESWVENRIGGYAMFAVLTLRWGENNISKFSPNNLTTR</sequence>
<evidence type="ECO:0000256" key="1">
    <source>
        <dbReference type="SAM" id="SignalP"/>
    </source>
</evidence>
<proteinExistence type="predicted"/>
<protein>
    <submittedName>
        <fullName evidence="2">Transporter</fullName>
    </submittedName>
</protein>
<dbReference type="EMBL" id="CP099959">
    <property type="protein sequence ID" value="XCC58069.1"/>
    <property type="molecule type" value="Genomic_DNA"/>
</dbReference>
<dbReference type="RefSeq" id="WP_353439220.1">
    <property type="nucleotide sequence ID" value="NZ_CP099959.1"/>
</dbReference>
<dbReference type="Pfam" id="PF13557">
    <property type="entry name" value="Phenol_MetA_deg"/>
    <property type="match status" value="1"/>
</dbReference>
<gene>
    <name evidence="2" type="ORF">NKE59_01910</name>
</gene>
<keyword evidence="1" id="KW-0732">Signal</keyword>
<evidence type="ECO:0000313" key="2">
    <source>
        <dbReference type="EMBL" id="XCC58069.1"/>
    </source>
</evidence>
<dbReference type="InterPro" id="IPR025737">
    <property type="entry name" value="FApF"/>
</dbReference>
<reference evidence="2" key="1">
    <citation type="submission" date="2022-06" db="EMBL/GenBank/DDBJ databases">
        <title>New Polynucleobacter species.</title>
        <authorList>
            <person name="Hahn M.W."/>
        </authorList>
    </citation>
    <scope>NUCLEOTIDE SEQUENCE</scope>
    <source>
        <strain evidence="2">UK-FUSCHL-C3</strain>
    </source>
</reference>
<feature type="chain" id="PRO_5043403458" evidence="1">
    <location>
        <begin position="31"/>
        <end position="333"/>
    </location>
</feature>